<dbReference type="PANTHER" id="PTHR30460">
    <property type="entry name" value="MODERATE CONDUCTANCE MECHANOSENSITIVE CHANNEL YBIO"/>
    <property type="match status" value="1"/>
</dbReference>
<sequence>MPLSLLAPDPTETPSTACLADPVCKGVYNFSDSQWLADGGYYILIKPIRIVVIILVAMIARALLNHTINKIVARTAQGKVPTMLRPIREKVPVSVLNAGSAFPERRRQRAEAIGSVLKSMVTVAVFSVAFLIVLSEFSINVGPLIASLGIAGVALGFGAQSLVKDLIAGLFMLLEDQYGVGDVIDTGEAVGVVESVGLRTVTIRDGRGVIWYVRNGEIIRIGNKSQGWATVMIDVPIGFVGVEEATSVLRQAVDAFAHDPEWAADFVEPPQVLGVENISVDGAVIRTVCKTSADRQWDLQREMRRRLTEALEASGIAAQMQAARALRASVPTEEPSSAP</sequence>
<comment type="caution">
    <text evidence="11">The sequence shown here is derived from an EMBL/GenBank/DDBJ whole genome shotgun (WGS) entry which is preliminary data.</text>
</comment>
<evidence type="ECO:0000256" key="7">
    <source>
        <dbReference type="SAM" id="Phobius"/>
    </source>
</evidence>
<dbReference type="Gene3D" id="2.30.30.60">
    <property type="match status" value="1"/>
</dbReference>
<evidence type="ECO:0000313" key="11">
    <source>
        <dbReference type="EMBL" id="MFC7242971.1"/>
    </source>
</evidence>
<gene>
    <name evidence="11" type="ORF">ACFQO7_10835</name>
</gene>
<feature type="domain" description="Mechanosensitive ion channel transmembrane helices 2/3" evidence="10">
    <location>
        <begin position="121"/>
        <end position="160"/>
    </location>
</feature>
<dbReference type="Gene3D" id="1.10.287.1260">
    <property type="match status" value="1"/>
</dbReference>
<comment type="subcellular location">
    <subcellularLocation>
        <location evidence="1">Cell membrane</location>
        <topology evidence="1">Multi-pass membrane protein</topology>
    </subcellularLocation>
</comment>
<evidence type="ECO:0000256" key="4">
    <source>
        <dbReference type="ARBA" id="ARBA00022692"/>
    </source>
</evidence>
<evidence type="ECO:0000259" key="8">
    <source>
        <dbReference type="Pfam" id="PF00924"/>
    </source>
</evidence>
<dbReference type="SUPFAM" id="SSF82861">
    <property type="entry name" value="Mechanosensitive channel protein MscS (YggB), transmembrane region"/>
    <property type="match status" value="1"/>
</dbReference>
<dbReference type="InterPro" id="IPR011066">
    <property type="entry name" value="MscS_channel_C_sf"/>
</dbReference>
<dbReference type="InterPro" id="IPR006685">
    <property type="entry name" value="MscS_channel_2nd"/>
</dbReference>
<reference evidence="12" key="1">
    <citation type="journal article" date="2019" name="Int. J. Syst. Evol. Microbiol.">
        <title>The Global Catalogue of Microorganisms (GCM) 10K type strain sequencing project: providing services to taxonomists for standard genome sequencing and annotation.</title>
        <authorList>
            <consortium name="The Broad Institute Genomics Platform"/>
            <consortium name="The Broad Institute Genome Sequencing Center for Infectious Disease"/>
            <person name="Wu L."/>
            <person name="Ma J."/>
        </authorList>
    </citation>
    <scope>NUCLEOTIDE SEQUENCE [LARGE SCALE GENOMIC DNA]</scope>
    <source>
        <strain evidence="12">CGMCC 1.9106</strain>
    </source>
</reference>
<accession>A0ABW2GSL4</accession>
<dbReference type="Gene3D" id="3.30.70.100">
    <property type="match status" value="1"/>
</dbReference>
<dbReference type="SUPFAM" id="SSF50182">
    <property type="entry name" value="Sm-like ribonucleoproteins"/>
    <property type="match status" value="1"/>
</dbReference>
<keyword evidence="4 7" id="KW-0812">Transmembrane</keyword>
<feature type="domain" description="Mechanosensitive ion channel MscS" evidence="8">
    <location>
        <begin position="162"/>
        <end position="223"/>
    </location>
</feature>
<feature type="domain" description="Mechanosensitive ion channel MscS C-terminal" evidence="9">
    <location>
        <begin position="245"/>
        <end position="317"/>
    </location>
</feature>
<evidence type="ECO:0000256" key="1">
    <source>
        <dbReference type="ARBA" id="ARBA00004651"/>
    </source>
</evidence>
<evidence type="ECO:0000256" key="3">
    <source>
        <dbReference type="ARBA" id="ARBA00022475"/>
    </source>
</evidence>
<evidence type="ECO:0000313" key="12">
    <source>
        <dbReference type="Proteomes" id="UP001596392"/>
    </source>
</evidence>
<feature type="transmembrane region" description="Helical" evidence="7">
    <location>
        <begin position="115"/>
        <end position="135"/>
    </location>
</feature>
<dbReference type="SUPFAM" id="SSF82689">
    <property type="entry name" value="Mechanosensitive channel protein MscS (YggB), C-terminal domain"/>
    <property type="match status" value="1"/>
</dbReference>
<evidence type="ECO:0000259" key="10">
    <source>
        <dbReference type="Pfam" id="PF21088"/>
    </source>
</evidence>
<evidence type="ECO:0000259" key="9">
    <source>
        <dbReference type="Pfam" id="PF21082"/>
    </source>
</evidence>
<feature type="transmembrane region" description="Helical" evidence="7">
    <location>
        <begin position="141"/>
        <end position="163"/>
    </location>
</feature>
<keyword evidence="12" id="KW-1185">Reference proteome</keyword>
<dbReference type="Pfam" id="PF21088">
    <property type="entry name" value="MS_channel_1st"/>
    <property type="match status" value="1"/>
</dbReference>
<evidence type="ECO:0000256" key="5">
    <source>
        <dbReference type="ARBA" id="ARBA00022989"/>
    </source>
</evidence>
<organism evidence="11 12">
    <name type="scientific">Catellatospora aurea</name>
    <dbReference type="NCBI Taxonomy" id="1337874"/>
    <lineage>
        <taxon>Bacteria</taxon>
        <taxon>Bacillati</taxon>
        <taxon>Actinomycetota</taxon>
        <taxon>Actinomycetes</taxon>
        <taxon>Micromonosporales</taxon>
        <taxon>Micromonosporaceae</taxon>
        <taxon>Catellatospora</taxon>
    </lineage>
</organism>
<name>A0ABW2GSL4_9ACTN</name>
<keyword evidence="3" id="KW-1003">Cell membrane</keyword>
<dbReference type="InterPro" id="IPR049142">
    <property type="entry name" value="MS_channel_1st"/>
</dbReference>
<protein>
    <submittedName>
        <fullName evidence="11">Mechanosensitive ion channel family protein</fullName>
    </submittedName>
</protein>
<dbReference type="InterPro" id="IPR023408">
    <property type="entry name" value="MscS_beta-dom_sf"/>
</dbReference>
<dbReference type="Pfam" id="PF00924">
    <property type="entry name" value="MS_channel_2nd"/>
    <property type="match status" value="1"/>
</dbReference>
<dbReference type="InterPro" id="IPR011014">
    <property type="entry name" value="MscS_channel_TM-2"/>
</dbReference>
<feature type="transmembrane region" description="Helical" evidence="7">
    <location>
        <begin position="41"/>
        <end position="64"/>
    </location>
</feature>
<dbReference type="InterPro" id="IPR045276">
    <property type="entry name" value="YbiO_bact"/>
</dbReference>
<dbReference type="InterPro" id="IPR049278">
    <property type="entry name" value="MS_channel_C"/>
</dbReference>
<comment type="similarity">
    <text evidence="2">Belongs to the MscS (TC 1.A.23) family.</text>
</comment>
<evidence type="ECO:0000256" key="6">
    <source>
        <dbReference type="ARBA" id="ARBA00023136"/>
    </source>
</evidence>
<dbReference type="RefSeq" id="WP_361051359.1">
    <property type="nucleotide sequence ID" value="NZ_JBHTAC010000008.1"/>
</dbReference>
<evidence type="ECO:0000256" key="2">
    <source>
        <dbReference type="ARBA" id="ARBA00008017"/>
    </source>
</evidence>
<keyword evidence="6 7" id="KW-0472">Membrane</keyword>
<dbReference type="EMBL" id="JBHTAC010000008">
    <property type="protein sequence ID" value="MFC7242971.1"/>
    <property type="molecule type" value="Genomic_DNA"/>
</dbReference>
<dbReference type="InterPro" id="IPR010920">
    <property type="entry name" value="LSM_dom_sf"/>
</dbReference>
<dbReference type="PANTHER" id="PTHR30460:SF0">
    <property type="entry name" value="MODERATE CONDUCTANCE MECHANOSENSITIVE CHANNEL YBIO"/>
    <property type="match status" value="1"/>
</dbReference>
<dbReference type="Proteomes" id="UP001596392">
    <property type="component" value="Unassembled WGS sequence"/>
</dbReference>
<dbReference type="Pfam" id="PF21082">
    <property type="entry name" value="MS_channel_3rd"/>
    <property type="match status" value="1"/>
</dbReference>
<proteinExistence type="inferred from homology"/>
<keyword evidence="5 7" id="KW-1133">Transmembrane helix</keyword>